<comment type="caution">
    <text evidence="1">The sequence shown here is derived from an EMBL/GenBank/DDBJ whole genome shotgun (WGS) entry which is preliminary data.</text>
</comment>
<sequence length="108" mass="12429">MTLDYIYNQRWYGGSANSKVYGGSANHKTGQVGLESRRSLWYGREQSASIRGDSRNRRYNVGERWLKVLCDARCECPNLAQVENSVFKSTVVKIEPDTFRSEDDTFNH</sequence>
<organism evidence="1 2">
    <name type="scientific">Eumeta variegata</name>
    <name type="common">Bagworm moth</name>
    <name type="synonym">Eumeta japonica</name>
    <dbReference type="NCBI Taxonomy" id="151549"/>
    <lineage>
        <taxon>Eukaryota</taxon>
        <taxon>Metazoa</taxon>
        <taxon>Ecdysozoa</taxon>
        <taxon>Arthropoda</taxon>
        <taxon>Hexapoda</taxon>
        <taxon>Insecta</taxon>
        <taxon>Pterygota</taxon>
        <taxon>Neoptera</taxon>
        <taxon>Endopterygota</taxon>
        <taxon>Lepidoptera</taxon>
        <taxon>Glossata</taxon>
        <taxon>Ditrysia</taxon>
        <taxon>Tineoidea</taxon>
        <taxon>Psychidae</taxon>
        <taxon>Oiketicinae</taxon>
        <taxon>Eumeta</taxon>
    </lineage>
</organism>
<gene>
    <name evidence="1" type="ORF">EVAR_4621_1</name>
</gene>
<dbReference type="AlphaFoldDB" id="A0A4C1SZ88"/>
<accession>A0A4C1SZ88</accession>
<name>A0A4C1SZ88_EUMVA</name>
<protein>
    <submittedName>
        <fullName evidence="1">Uncharacterized protein</fullName>
    </submittedName>
</protein>
<reference evidence="1 2" key="1">
    <citation type="journal article" date="2019" name="Commun. Biol.">
        <title>The bagworm genome reveals a unique fibroin gene that provides high tensile strength.</title>
        <authorList>
            <person name="Kono N."/>
            <person name="Nakamura H."/>
            <person name="Ohtoshi R."/>
            <person name="Tomita M."/>
            <person name="Numata K."/>
            <person name="Arakawa K."/>
        </authorList>
    </citation>
    <scope>NUCLEOTIDE SEQUENCE [LARGE SCALE GENOMIC DNA]</scope>
</reference>
<dbReference type="Proteomes" id="UP000299102">
    <property type="component" value="Unassembled WGS sequence"/>
</dbReference>
<dbReference type="EMBL" id="BGZK01000022">
    <property type="protein sequence ID" value="GBP06498.1"/>
    <property type="molecule type" value="Genomic_DNA"/>
</dbReference>
<evidence type="ECO:0000313" key="2">
    <source>
        <dbReference type="Proteomes" id="UP000299102"/>
    </source>
</evidence>
<evidence type="ECO:0000313" key="1">
    <source>
        <dbReference type="EMBL" id="GBP06498.1"/>
    </source>
</evidence>
<keyword evidence="2" id="KW-1185">Reference proteome</keyword>
<proteinExistence type="predicted"/>